<evidence type="ECO:0000256" key="3">
    <source>
        <dbReference type="ARBA" id="ARBA00022801"/>
    </source>
</evidence>
<dbReference type="Proteomes" id="UP000537141">
    <property type="component" value="Unassembled WGS sequence"/>
</dbReference>
<dbReference type="PANTHER" id="PTHR43176">
    <property type="entry name" value="3-HYDROXYISOBUTYRYL-COA HYDROLASE-RELATED"/>
    <property type="match status" value="1"/>
</dbReference>
<dbReference type="EC" id="3.1.2.4" evidence="2"/>
<sequence length="376" mass="42354">MHQDLVLFSEVQTTNGKKIGTALLNSEKSLNALNLTMIDLLLNQIKHWQNDDAIAVIVLLGAGDKAFCAGGDVVSIYHDIVAMRQGVVDERLTDNTVKDSLGVEFFTKEYQLDLLIHESQKPIFVWADGYVMGGGIGLMAGASHKVVTERTLMAMPEVTIGLYPDVGASWFLNQMPKGVGLFLGLTGMNFNGADAKELKLADYQIQSTSKQLILYEFINLPWADNNKENQQLLSELLNKYQTLYVEKSHSNILDHLAVIEKVTSASDIITIYHDVINENIESAWFNKAQQKIKHGSPLSINLIYHQLNKCAGLPLKVCFKHELNLSMRCCQHTEFFEGVRALLIDKDNQPHWKYNQISKVDPKEVDWFFTLVNQQN</sequence>
<comment type="catalytic activity">
    <reaction evidence="1">
        <text>3-hydroxy-2-methylpropanoyl-CoA + H2O = 3-hydroxy-2-methylpropanoate + CoA + H(+)</text>
        <dbReference type="Rhea" id="RHEA:20888"/>
        <dbReference type="ChEBI" id="CHEBI:11805"/>
        <dbReference type="ChEBI" id="CHEBI:15377"/>
        <dbReference type="ChEBI" id="CHEBI:15378"/>
        <dbReference type="ChEBI" id="CHEBI:57287"/>
        <dbReference type="ChEBI" id="CHEBI:57340"/>
        <dbReference type="EC" id="3.1.2.4"/>
    </reaction>
</comment>
<keyword evidence="6" id="KW-1185">Reference proteome</keyword>
<reference evidence="5 6" key="1">
    <citation type="submission" date="2020-08" db="EMBL/GenBank/DDBJ databases">
        <title>Genomic Encyclopedia of Type Strains, Phase IV (KMG-IV): sequencing the most valuable type-strain genomes for metagenomic binning, comparative biology and taxonomic classification.</title>
        <authorList>
            <person name="Goeker M."/>
        </authorList>
    </citation>
    <scope>NUCLEOTIDE SEQUENCE [LARGE SCALE GENOMIC DNA]</scope>
    <source>
        <strain evidence="5 6">DSM 26287</strain>
    </source>
</reference>
<dbReference type="SUPFAM" id="SSF52096">
    <property type="entry name" value="ClpP/crotonase"/>
    <property type="match status" value="1"/>
</dbReference>
<dbReference type="EMBL" id="JACHHU010000022">
    <property type="protein sequence ID" value="MBB6544030.1"/>
    <property type="molecule type" value="Genomic_DNA"/>
</dbReference>
<dbReference type="InterPro" id="IPR045004">
    <property type="entry name" value="ECH_dom"/>
</dbReference>
<dbReference type="AlphaFoldDB" id="A0A7X0NIG8"/>
<accession>A0A7X0NIG8</accession>
<comment type="caution">
    <text evidence="5">The sequence shown here is derived from an EMBL/GenBank/DDBJ whole genome shotgun (WGS) entry which is preliminary data.</text>
</comment>
<dbReference type="InterPro" id="IPR032259">
    <property type="entry name" value="HIBYL-CoA-H"/>
</dbReference>
<dbReference type="CDD" id="cd06558">
    <property type="entry name" value="crotonase-like"/>
    <property type="match status" value="1"/>
</dbReference>
<dbReference type="InterPro" id="IPR029045">
    <property type="entry name" value="ClpP/crotonase-like_dom_sf"/>
</dbReference>
<evidence type="ECO:0000259" key="4">
    <source>
        <dbReference type="Pfam" id="PF16113"/>
    </source>
</evidence>
<dbReference type="RefSeq" id="WP_184424792.1">
    <property type="nucleotide sequence ID" value="NZ_AP027362.1"/>
</dbReference>
<organism evidence="5 6">
    <name type="scientific">Thalassotalea piscium</name>
    <dbReference type="NCBI Taxonomy" id="1230533"/>
    <lineage>
        <taxon>Bacteria</taxon>
        <taxon>Pseudomonadati</taxon>
        <taxon>Pseudomonadota</taxon>
        <taxon>Gammaproteobacteria</taxon>
        <taxon>Alteromonadales</taxon>
        <taxon>Colwelliaceae</taxon>
        <taxon>Thalassotalea</taxon>
    </lineage>
</organism>
<dbReference type="PANTHER" id="PTHR43176:SF3">
    <property type="entry name" value="3-HYDROXYISOBUTYRYL-COA HYDROLASE, MITOCHONDRIAL"/>
    <property type="match status" value="1"/>
</dbReference>
<dbReference type="GO" id="GO:0005829">
    <property type="term" value="C:cytosol"/>
    <property type="evidence" value="ECO:0007669"/>
    <property type="project" value="TreeGrafter"/>
</dbReference>
<feature type="domain" description="Enoyl-CoA hydratase/isomerase" evidence="4">
    <location>
        <begin position="20"/>
        <end position="369"/>
    </location>
</feature>
<dbReference type="Gene3D" id="3.90.226.10">
    <property type="entry name" value="2-enoyl-CoA Hydratase, Chain A, domain 1"/>
    <property type="match status" value="1"/>
</dbReference>
<proteinExistence type="predicted"/>
<evidence type="ECO:0000256" key="1">
    <source>
        <dbReference type="ARBA" id="ARBA00001709"/>
    </source>
</evidence>
<evidence type="ECO:0000313" key="5">
    <source>
        <dbReference type="EMBL" id="MBB6544030.1"/>
    </source>
</evidence>
<dbReference type="NCBIfam" id="NF004127">
    <property type="entry name" value="PRK05617.1"/>
    <property type="match status" value="1"/>
</dbReference>
<evidence type="ECO:0000313" key="6">
    <source>
        <dbReference type="Proteomes" id="UP000537141"/>
    </source>
</evidence>
<name>A0A7X0NIG8_9GAMM</name>
<protein>
    <recommendedName>
        <fullName evidence="2">3-hydroxyisobutyryl-CoA hydrolase</fullName>
        <ecNumber evidence="2">3.1.2.4</ecNumber>
    </recommendedName>
</protein>
<dbReference type="Pfam" id="PF16113">
    <property type="entry name" value="ECH_2"/>
    <property type="match status" value="1"/>
</dbReference>
<gene>
    <name evidence="5" type="ORF">HNQ55_002554</name>
</gene>
<keyword evidence="3" id="KW-0378">Hydrolase</keyword>
<evidence type="ECO:0000256" key="2">
    <source>
        <dbReference type="ARBA" id="ARBA00011915"/>
    </source>
</evidence>
<dbReference type="GO" id="GO:0006574">
    <property type="term" value="P:L-valine catabolic process"/>
    <property type="evidence" value="ECO:0007669"/>
    <property type="project" value="TreeGrafter"/>
</dbReference>
<dbReference type="GO" id="GO:0003860">
    <property type="term" value="F:3-hydroxyisobutyryl-CoA hydrolase activity"/>
    <property type="evidence" value="ECO:0007669"/>
    <property type="project" value="UniProtKB-EC"/>
</dbReference>